<reference evidence="2" key="1">
    <citation type="submission" date="2017-05" db="EMBL/GenBank/DDBJ databases">
        <authorList>
            <person name="Varghese N."/>
            <person name="Submissions S."/>
        </authorList>
    </citation>
    <scope>NUCLEOTIDE SEQUENCE</scope>
    <source>
        <strain evidence="2">DSM 45262</strain>
    </source>
</reference>
<dbReference type="Proteomes" id="UP001157946">
    <property type="component" value="Unassembled WGS sequence"/>
</dbReference>
<dbReference type="Pfam" id="PF00078">
    <property type="entry name" value="RVT_1"/>
    <property type="match status" value="1"/>
</dbReference>
<dbReference type="Gene3D" id="3.30.70.270">
    <property type="match status" value="1"/>
</dbReference>
<keyword evidence="2" id="KW-0808">Transferase</keyword>
<dbReference type="PANTHER" id="PTHR34047">
    <property type="entry name" value="NUCLEAR INTRON MATURASE 1, MITOCHONDRIAL-RELATED"/>
    <property type="match status" value="1"/>
</dbReference>
<dbReference type="PROSITE" id="PS50878">
    <property type="entry name" value="RT_POL"/>
    <property type="match status" value="1"/>
</dbReference>
<evidence type="ECO:0000259" key="1">
    <source>
        <dbReference type="PROSITE" id="PS50878"/>
    </source>
</evidence>
<dbReference type="GO" id="GO:0003964">
    <property type="term" value="F:RNA-directed DNA polymerase activity"/>
    <property type="evidence" value="ECO:0007669"/>
    <property type="project" value="UniProtKB-KW"/>
</dbReference>
<dbReference type="InterPro" id="IPR000477">
    <property type="entry name" value="RT_dom"/>
</dbReference>
<keyword evidence="3" id="KW-1185">Reference proteome</keyword>
<gene>
    <name evidence="2" type="ORF">SAMN06265361_103366</name>
</gene>
<dbReference type="RefSeq" id="WP_284724283.1">
    <property type="nucleotide sequence ID" value="NZ_FXTU01000003.1"/>
</dbReference>
<keyword evidence="2" id="KW-0548">Nucleotidyltransferase</keyword>
<dbReference type="PANTHER" id="PTHR34047:SF3">
    <property type="entry name" value="BLR2052 PROTEIN"/>
    <property type="match status" value="1"/>
</dbReference>
<keyword evidence="2" id="KW-0695">RNA-directed DNA polymerase</keyword>
<dbReference type="EMBL" id="FXTU01000003">
    <property type="protein sequence ID" value="SMP20216.1"/>
    <property type="molecule type" value="Genomic_DNA"/>
</dbReference>
<name>A0AA45WP53_9BACL</name>
<evidence type="ECO:0000313" key="3">
    <source>
        <dbReference type="Proteomes" id="UP001157946"/>
    </source>
</evidence>
<sequence>MSQSGKTKFRITKEAVRHAYERARKSKSVGIDEQTIRQFEADLEGNLTRLWKRLASGDYAPAPLRRIFIHKPGGGWRILGIPTVTDQIAQYVVINHLEPRVSTIFHDNLFNRNGKSAADAVEAASKRCLQHDWVLCLDIKDFFYSIDHAKLLPMIQKYTDQKWVLLYIDRWLKNPQKNNRGVLFKSAGVSPGAVISHLLADLYLYHAFDEWMQTNYPHVPFGRFVDDILCHCKSENEANRLLASITRRLSRYRLQPNPTKTKIVYCKDDRRKGDYPHVSFDYLKRHFKARKMSTKDGKERWIFCARRLSSRVFTGATVTNSNSFVPMSNQFASSVWINPEVKAHNP</sequence>
<dbReference type="SUPFAM" id="SSF56672">
    <property type="entry name" value="DNA/RNA polymerases"/>
    <property type="match status" value="1"/>
</dbReference>
<protein>
    <submittedName>
        <fullName evidence="2">Group II intron reverse transcriptase/maturase</fullName>
    </submittedName>
</protein>
<organism evidence="2 3">
    <name type="scientific">Laceyella tengchongensis</name>
    <dbReference type="NCBI Taxonomy" id="574699"/>
    <lineage>
        <taxon>Bacteria</taxon>
        <taxon>Bacillati</taxon>
        <taxon>Bacillota</taxon>
        <taxon>Bacilli</taxon>
        <taxon>Bacillales</taxon>
        <taxon>Thermoactinomycetaceae</taxon>
        <taxon>Laceyella</taxon>
    </lineage>
</organism>
<comment type="caution">
    <text evidence="2">The sequence shown here is derived from an EMBL/GenBank/DDBJ whole genome shotgun (WGS) entry which is preliminary data.</text>
</comment>
<dbReference type="AlphaFoldDB" id="A0AA45WP53"/>
<dbReference type="InterPro" id="IPR043128">
    <property type="entry name" value="Rev_trsase/Diguanyl_cyclase"/>
</dbReference>
<accession>A0AA45WP53</accession>
<feature type="domain" description="Reverse transcriptase" evidence="1">
    <location>
        <begin position="50"/>
        <end position="280"/>
    </location>
</feature>
<evidence type="ECO:0000313" key="2">
    <source>
        <dbReference type="EMBL" id="SMP20216.1"/>
    </source>
</evidence>
<dbReference type="InterPro" id="IPR051083">
    <property type="entry name" value="GrpII_Intron_Splice-Mob/Def"/>
</dbReference>
<proteinExistence type="predicted"/>
<dbReference type="InterPro" id="IPR043502">
    <property type="entry name" value="DNA/RNA_pol_sf"/>
</dbReference>
<dbReference type="CDD" id="cd01651">
    <property type="entry name" value="RT_G2_intron"/>
    <property type="match status" value="1"/>
</dbReference>